<gene>
    <name evidence="1" type="ordered locus">PTO0025</name>
</gene>
<name>Q6L341_PICTO</name>
<dbReference type="HOGENOM" id="CLU_1222566_0_0_2"/>
<protein>
    <submittedName>
        <fullName evidence="1">Hypothetical membrane associated protein</fullName>
    </submittedName>
</protein>
<dbReference type="RefSeq" id="WP_011176826.1">
    <property type="nucleotide sequence ID" value="NC_005877.1"/>
</dbReference>
<proteinExistence type="predicted"/>
<dbReference type="PaxDb" id="263820-PTO0025"/>
<sequence>MNILSSIDPKFDKILMKFGDIYRGIITNNNDKDIAEFIIRSEGLFRSWKSFFNPAYLSNIKRSPQLKNYFCEMLEKYLPESGNGSWNGMDMQTGNLCNQYNNVLDAFIDILNFNKFIFPDYDDVKSLLHKYVDRVSGHISGMGILLTTSILFIHDENHFMVLDDPVKKYFQINNDNDAIDNYDSIIAYSQNLSAKYKLSMWMVNKAYAVYIHGGQIKISNSKYIKI</sequence>
<dbReference type="STRING" id="263820.PTO0025"/>
<dbReference type="AlphaFoldDB" id="Q6L341"/>
<evidence type="ECO:0000313" key="1">
    <source>
        <dbReference type="EMBL" id="AAT42610.1"/>
    </source>
</evidence>
<evidence type="ECO:0000313" key="2">
    <source>
        <dbReference type="Proteomes" id="UP000000438"/>
    </source>
</evidence>
<dbReference type="EMBL" id="AE017261">
    <property type="protein sequence ID" value="AAT42610.1"/>
    <property type="molecule type" value="Genomic_DNA"/>
</dbReference>
<dbReference type="Proteomes" id="UP000000438">
    <property type="component" value="Chromosome"/>
</dbReference>
<reference evidence="1 2" key="1">
    <citation type="journal article" date="2004" name="Proc. Natl. Acad. Sci. U.S.A.">
        <title>Genome sequence of Picrophilus torridus and its implications for life around pH 0.</title>
        <authorList>
            <person name="Futterer O."/>
            <person name="Angelov A."/>
            <person name="Liesegang H."/>
            <person name="Gottschalk G."/>
            <person name="Schleper C."/>
            <person name="Schepers B."/>
            <person name="Dock C."/>
            <person name="Antranikian G."/>
            <person name="Liebl W."/>
        </authorList>
    </citation>
    <scope>NUCLEOTIDE SEQUENCE [LARGE SCALE GENOMIC DNA]</scope>
    <source>
        <strain evidence="2">ATCC 700027 / DSM 9790 / JCM 10055 / NBRC 100828</strain>
    </source>
</reference>
<dbReference type="GeneID" id="2845415"/>
<dbReference type="KEGG" id="pto:PTO0025"/>
<accession>Q6L341</accession>
<organism evidence="1 2">
    <name type="scientific">Picrophilus torridus (strain ATCC 700027 / DSM 9790 / JCM 10055 / NBRC 100828 / KAW 2/3)</name>
    <dbReference type="NCBI Taxonomy" id="1122961"/>
    <lineage>
        <taxon>Archaea</taxon>
        <taxon>Methanobacteriati</taxon>
        <taxon>Thermoplasmatota</taxon>
        <taxon>Thermoplasmata</taxon>
        <taxon>Thermoplasmatales</taxon>
        <taxon>Picrophilaceae</taxon>
        <taxon>Picrophilus</taxon>
    </lineage>
</organism>
<dbReference type="InParanoid" id="Q6L341"/>